<dbReference type="InterPro" id="IPR008265">
    <property type="entry name" value="Lipase_GDSL_AS"/>
</dbReference>
<evidence type="ECO:0000259" key="1">
    <source>
        <dbReference type="Pfam" id="PF13472"/>
    </source>
</evidence>
<keyword evidence="3" id="KW-1185">Reference proteome</keyword>
<dbReference type="InterPro" id="IPR036514">
    <property type="entry name" value="SGNH_hydro_sf"/>
</dbReference>
<dbReference type="Gene3D" id="3.40.50.1110">
    <property type="entry name" value="SGNH hydrolase"/>
    <property type="match status" value="1"/>
</dbReference>
<accession>A0A8A4TG87</accession>
<dbReference type="EMBL" id="CP071793">
    <property type="protein sequence ID" value="QTD47791.1"/>
    <property type="molecule type" value="Genomic_DNA"/>
</dbReference>
<proteinExistence type="predicted"/>
<dbReference type="CDD" id="cd01822">
    <property type="entry name" value="Lysophospholipase_L1_like"/>
    <property type="match status" value="1"/>
</dbReference>
<name>A0A8A4TG87_SULCO</name>
<dbReference type="PANTHER" id="PTHR30383:SF24">
    <property type="entry name" value="THIOESTERASE 1_PROTEASE 1_LYSOPHOSPHOLIPASE L1"/>
    <property type="match status" value="1"/>
</dbReference>
<protein>
    <submittedName>
        <fullName evidence="2">Arylesterase</fullName>
    </submittedName>
</protein>
<organism evidence="2 3">
    <name type="scientific">Sulfidibacter corallicola</name>
    <dbReference type="NCBI Taxonomy" id="2818388"/>
    <lineage>
        <taxon>Bacteria</taxon>
        <taxon>Pseudomonadati</taxon>
        <taxon>Acidobacteriota</taxon>
        <taxon>Holophagae</taxon>
        <taxon>Acanthopleuribacterales</taxon>
        <taxon>Acanthopleuribacteraceae</taxon>
        <taxon>Sulfidibacter</taxon>
    </lineage>
</organism>
<reference evidence="2" key="1">
    <citation type="submission" date="2021-03" db="EMBL/GenBank/DDBJ databases">
        <title>Acanthopleuribacteraceae sp. M133.</title>
        <authorList>
            <person name="Wang G."/>
        </authorList>
    </citation>
    <scope>NUCLEOTIDE SEQUENCE</scope>
    <source>
        <strain evidence="2">M133</strain>
    </source>
</reference>
<dbReference type="InterPro" id="IPR051532">
    <property type="entry name" value="Ester_Hydrolysis_Enzymes"/>
</dbReference>
<sequence length="220" mass="23864">MNHFLVDVPISRKKWLLTVLLWVATTALYAADEPQPPRVLVLGDSLTAGYGLGKEFAFPEILQKKADSAGLSVTIVNAGVSGDTSAGGLRRIDWMLRRPVDVLLLELGANDGLRGVAVNETTRNLQAIIDKTKAKYPAVKIVIAGMMVPPNLGETYSRDFAGIFTNLAKNNGAVLIPFLLEKVAGRPELNLEDGIHPTEEGHKLIAETVWPHLEPVLRGL</sequence>
<gene>
    <name evidence="2" type="ORF">J3U87_19560</name>
</gene>
<dbReference type="SUPFAM" id="SSF52266">
    <property type="entry name" value="SGNH hydrolase"/>
    <property type="match status" value="1"/>
</dbReference>
<dbReference type="PROSITE" id="PS01098">
    <property type="entry name" value="LIPASE_GDSL_SER"/>
    <property type="match status" value="1"/>
</dbReference>
<dbReference type="GO" id="GO:0006629">
    <property type="term" value="P:lipid metabolic process"/>
    <property type="evidence" value="ECO:0007669"/>
    <property type="project" value="InterPro"/>
</dbReference>
<dbReference type="Pfam" id="PF13472">
    <property type="entry name" value="Lipase_GDSL_2"/>
    <property type="match status" value="1"/>
</dbReference>
<dbReference type="InterPro" id="IPR013830">
    <property type="entry name" value="SGNH_hydro"/>
</dbReference>
<dbReference type="KEGG" id="scor:J3U87_19560"/>
<dbReference type="GO" id="GO:0004622">
    <property type="term" value="F:phosphatidylcholine lysophospholipase activity"/>
    <property type="evidence" value="ECO:0007669"/>
    <property type="project" value="TreeGrafter"/>
</dbReference>
<dbReference type="Proteomes" id="UP000663929">
    <property type="component" value="Chromosome"/>
</dbReference>
<dbReference type="PANTHER" id="PTHR30383">
    <property type="entry name" value="THIOESTERASE 1/PROTEASE 1/LYSOPHOSPHOLIPASE L1"/>
    <property type="match status" value="1"/>
</dbReference>
<evidence type="ECO:0000313" key="2">
    <source>
        <dbReference type="EMBL" id="QTD47791.1"/>
    </source>
</evidence>
<feature type="domain" description="SGNH hydrolase-type esterase" evidence="1">
    <location>
        <begin position="41"/>
        <end position="204"/>
    </location>
</feature>
<dbReference type="AlphaFoldDB" id="A0A8A4TG87"/>
<dbReference type="RefSeq" id="WP_237377457.1">
    <property type="nucleotide sequence ID" value="NZ_CP071793.1"/>
</dbReference>
<evidence type="ECO:0000313" key="3">
    <source>
        <dbReference type="Proteomes" id="UP000663929"/>
    </source>
</evidence>